<accession>A0A841MUK0</accession>
<evidence type="ECO:0008006" key="4">
    <source>
        <dbReference type="Google" id="ProtNLM"/>
    </source>
</evidence>
<dbReference type="Proteomes" id="UP000588604">
    <property type="component" value="Unassembled WGS sequence"/>
</dbReference>
<sequence>MYRFVKFPPFLLIALSAFIGFSCSSGDDDEPVVADTTIATEFSEVNQKFEDLDNLTLAVLEESGLGARKTETNSPDFCASTEFVMDEANKTIVIDFGDGCVSPNGVSRKGKIMIKYSGNLLIPSANIVTTFDGYEVNGYKVEGTRTLTNIGLDLVSSTVTIAVKIENGKITWPDGGFVTINSNEVREVKLGSSGYEATITGTASGNSKEGSGYTAEITEALKLSQSCIESGVYNPTSGLIEFTYKSVKMTLDYGTGTCDKSATISYPGGVKEITFD</sequence>
<keyword evidence="3" id="KW-1185">Reference proteome</keyword>
<organism evidence="2 3">
    <name type="scientific">Algoriphagus iocasae</name>
    <dbReference type="NCBI Taxonomy" id="1836499"/>
    <lineage>
        <taxon>Bacteria</taxon>
        <taxon>Pseudomonadati</taxon>
        <taxon>Bacteroidota</taxon>
        <taxon>Cytophagia</taxon>
        <taxon>Cytophagales</taxon>
        <taxon>Cyclobacteriaceae</taxon>
        <taxon>Algoriphagus</taxon>
    </lineage>
</organism>
<comment type="caution">
    <text evidence="2">The sequence shown here is derived from an EMBL/GenBank/DDBJ whole genome shotgun (WGS) entry which is preliminary data.</text>
</comment>
<evidence type="ECO:0000313" key="2">
    <source>
        <dbReference type="EMBL" id="MBB6326258.1"/>
    </source>
</evidence>
<dbReference type="EMBL" id="JACIJO010000002">
    <property type="protein sequence ID" value="MBB6326258.1"/>
    <property type="molecule type" value="Genomic_DNA"/>
</dbReference>
<feature type="chain" id="PRO_5033024267" description="Lipoprotein" evidence="1">
    <location>
        <begin position="27"/>
        <end position="276"/>
    </location>
</feature>
<dbReference type="AlphaFoldDB" id="A0A841MUK0"/>
<feature type="signal peptide" evidence="1">
    <location>
        <begin position="1"/>
        <end position="26"/>
    </location>
</feature>
<keyword evidence="1" id="KW-0732">Signal</keyword>
<gene>
    <name evidence="2" type="ORF">FHS59_001886</name>
</gene>
<reference evidence="2 3" key="1">
    <citation type="submission" date="2020-08" db="EMBL/GenBank/DDBJ databases">
        <title>Genomic Encyclopedia of Type Strains, Phase IV (KMG-IV): sequencing the most valuable type-strain genomes for metagenomic binning, comparative biology and taxonomic classification.</title>
        <authorList>
            <person name="Goeker M."/>
        </authorList>
    </citation>
    <scope>NUCLEOTIDE SEQUENCE [LARGE SCALE GENOMIC DNA]</scope>
    <source>
        <strain evidence="2 3">DSM 102044</strain>
    </source>
</reference>
<evidence type="ECO:0000313" key="3">
    <source>
        <dbReference type="Proteomes" id="UP000588604"/>
    </source>
</evidence>
<evidence type="ECO:0000256" key="1">
    <source>
        <dbReference type="SAM" id="SignalP"/>
    </source>
</evidence>
<dbReference type="PROSITE" id="PS51257">
    <property type="entry name" value="PROKAR_LIPOPROTEIN"/>
    <property type="match status" value="1"/>
</dbReference>
<proteinExistence type="predicted"/>
<protein>
    <recommendedName>
        <fullName evidence="4">Lipoprotein</fullName>
    </recommendedName>
</protein>
<name>A0A841MUK0_9BACT</name>